<dbReference type="PANTHER" id="PTHR30023">
    <property type="entry name" value="D-ALANYL-D-ALANINE CARBOXYPEPTIDASE"/>
    <property type="match status" value="1"/>
</dbReference>
<gene>
    <name evidence="3" type="primary">dacB</name>
    <name evidence="3" type="ORF">KRR39_17540</name>
</gene>
<dbReference type="GO" id="GO:0009002">
    <property type="term" value="F:serine-type D-Ala-D-Ala carboxypeptidase activity"/>
    <property type="evidence" value="ECO:0007669"/>
    <property type="project" value="UniProtKB-EC"/>
</dbReference>
<dbReference type="RefSeq" id="WP_216938766.1">
    <property type="nucleotide sequence ID" value="NZ_CP077062.1"/>
</dbReference>
<sequence>MSRTNVGNEEPGGFEVPERDAAHVRDRSRWFRRSTAGLVVLVLVAAGLTFRFDLGARWFGFDFPSPVTQPAQVLPPPGLELPAARPAAAVAPTSAAVPVDPAAVRRAVAALVADRRLGRHVAVDVAQLPDGTVVYRHGARLVTPASTLKMLTATAALEALGPDHRFTTRVVATPSSPRIVLVGGGDPLLGRTAGDPDGTYPARADLDTLARATARGLRAVGRSRVRLGYDTSLFAGPAVNPRWEPSYVPDAVVSPISPLWVDEGRERTGLAGRSADPAAAAAQVFADALRRRGITVLGRPSPGPAADGAQDLASVQGAPLAQVVQHVLEVSDNEGAEVLSRQVALAEGRPGSFAGGARAVRSVLTRLGVDLTGDRVYDGSGLSRHDLITPGTLLSVIATASAPEHPGLRSVVADLPVAGFTGSLAYRFQTGDRAGLGTVRAKTGTLTGVHGLTGTVTTVDGAVLGFVAIADRVRLPNTLAARSLLDEISAALAGCTCAATP</sequence>
<dbReference type="GO" id="GO:0000270">
    <property type="term" value="P:peptidoglycan metabolic process"/>
    <property type="evidence" value="ECO:0007669"/>
    <property type="project" value="TreeGrafter"/>
</dbReference>
<keyword evidence="2" id="KW-0472">Membrane</keyword>
<dbReference type="Pfam" id="PF02113">
    <property type="entry name" value="Peptidase_S13"/>
    <property type="match status" value="2"/>
</dbReference>
<evidence type="ECO:0000256" key="1">
    <source>
        <dbReference type="ARBA" id="ARBA00022801"/>
    </source>
</evidence>
<organism evidence="3 4">
    <name type="scientific">Nocardioides panacis</name>
    <dbReference type="NCBI Taxonomy" id="2849501"/>
    <lineage>
        <taxon>Bacteria</taxon>
        <taxon>Bacillati</taxon>
        <taxon>Actinomycetota</taxon>
        <taxon>Actinomycetes</taxon>
        <taxon>Propionibacteriales</taxon>
        <taxon>Nocardioidaceae</taxon>
        <taxon>Nocardioides</taxon>
    </lineage>
</organism>
<reference evidence="3" key="1">
    <citation type="submission" date="2021-06" db="EMBL/GenBank/DDBJ databases">
        <title>Complete genome sequence of Nocardioides sp. G188.</title>
        <authorList>
            <person name="Im W.-T."/>
        </authorList>
    </citation>
    <scope>NUCLEOTIDE SEQUENCE</scope>
    <source>
        <strain evidence="3">G188</strain>
    </source>
</reference>
<accession>A0A975SWK7</accession>
<dbReference type="EC" id="3.4.16.4" evidence="3"/>
<keyword evidence="4" id="KW-1185">Reference proteome</keyword>
<keyword evidence="3" id="KW-0121">Carboxypeptidase</keyword>
<keyword evidence="3" id="KW-0645">Protease</keyword>
<dbReference type="InterPro" id="IPR000667">
    <property type="entry name" value="Peptidase_S13"/>
</dbReference>
<dbReference type="GO" id="GO:0006508">
    <property type="term" value="P:proteolysis"/>
    <property type="evidence" value="ECO:0007669"/>
    <property type="project" value="InterPro"/>
</dbReference>
<keyword evidence="2" id="KW-0812">Transmembrane</keyword>
<proteinExistence type="predicted"/>
<keyword evidence="2" id="KW-1133">Transmembrane helix</keyword>
<dbReference type="EMBL" id="CP077062">
    <property type="protein sequence ID" value="QWZ07255.1"/>
    <property type="molecule type" value="Genomic_DNA"/>
</dbReference>
<evidence type="ECO:0000256" key="2">
    <source>
        <dbReference type="SAM" id="Phobius"/>
    </source>
</evidence>
<evidence type="ECO:0000313" key="3">
    <source>
        <dbReference type="EMBL" id="QWZ07255.1"/>
    </source>
</evidence>
<evidence type="ECO:0000313" key="4">
    <source>
        <dbReference type="Proteomes" id="UP000683575"/>
    </source>
</evidence>
<dbReference type="NCBIfam" id="TIGR00666">
    <property type="entry name" value="PBP4"/>
    <property type="match status" value="1"/>
</dbReference>
<dbReference type="KEGG" id="nps:KRR39_17540"/>
<dbReference type="Proteomes" id="UP000683575">
    <property type="component" value="Chromosome"/>
</dbReference>
<keyword evidence="1 3" id="KW-0378">Hydrolase</keyword>
<protein>
    <submittedName>
        <fullName evidence="3">D-alanyl-D-alanine carboxypeptidase/D-alanyl-D-alanine-endopeptidase</fullName>
        <ecNumber evidence="3">3.4.16.4</ecNumber>
    </submittedName>
</protein>
<feature type="transmembrane region" description="Helical" evidence="2">
    <location>
        <begin position="35"/>
        <end position="52"/>
    </location>
</feature>
<dbReference type="PANTHER" id="PTHR30023:SF0">
    <property type="entry name" value="PENICILLIN-SENSITIVE CARBOXYPEPTIDASE A"/>
    <property type="match status" value="1"/>
</dbReference>
<dbReference type="AlphaFoldDB" id="A0A975SWK7"/>
<name>A0A975SWK7_9ACTN</name>